<accession>A0A6N2ADX1</accession>
<evidence type="ECO:0000313" key="1">
    <source>
        <dbReference type="EMBL" id="TMW80406.1"/>
    </source>
</evidence>
<dbReference type="EMBL" id="RXGB01059409">
    <property type="protein sequence ID" value="TMW80406.1"/>
    <property type="molecule type" value="Genomic_DNA"/>
</dbReference>
<sequence>MQKRPPTELMTVRRACDERRPSTDRCAYDGPLYLPLRGMKRAVEEIAQVWDDGVHDGPSQGPSTQPHFGRFPAIRILV</sequence>
<proteinExistence type="predicted"/>
<gene>
    <name evidence="1" type="ORF">EJD97_020444</name>
</gene>
<name>A0A6N2ADX1_SOLCI</name>
<organism evidence="1">
    <name type="scientific">Solanum chilense</name>
    <name type="common">Tomato</name>
    <name type="synonym">Lycopersicon chilense</name>
    <dbReference type="NCBI Taxonomy" id="4083"/>
    <lineage>
        <taxon>Eukaryota</taxon>
        <taxon>Viridiplantae</taxon>
        <taxon>Streptophyta</taxon>
        <taxon>Embryophyta</taxon>
        <taxon>Tracheophyta</taxon>
        <taxon>Spermatophyta</taxon>
        <taxon>Magnoliopsida</taxon>
        <taxon>eudicotyledons</taxon>
        <taxon>Gunneridae</taxon>
        <taxon>Pentapetalae</taxon>
        <taxon>asterids</taxon>
        <taxon>lamiids</taxon>
        <taxon>Solanales</taxon>
        <taxon>Solanaceae</taxon>
        <taxon>Solanoideae</taxon>
        <taxon>Solaneae</taxon>
        <taxon>Solanum</taxon>
        <taxon>Solanum subgen. Lycopersicon</taxon>
    </lineage>
</organism>
<protein>
    <submittedName>
        <fullName evidence="1">Uncharacterized protein</fullName>
    </submittedName>
</protein>
<dbReference type="AlphaFoldDB" id="A0A6N2ADX1"/>
<comment type="caution">
    <text evidence="1">The sequence shown here is derived from an EMBL/GenBank/DDBJ whole genome shotgun (WGS) entry which is preliminary data.</text>
</comment>
<reference evidence="1" key="1">
    <citation type="submission" date="2019-05" db="EMBL/GenBank/DDBJ databases">
        <title>The de novo reference genome and transcriptome assemblies of the wild tomato species Solanum chilense.</title>
        <authorList>
            <person name="Stam R."/>
            <person name="Nosenko T."/>
            <person name="Hoerger A.C."/>
            <person name="Stephan W."/>
            <person name="Seidel M.A."/>
            <person name="Kuhn J.M.M."/>
            <person name="Haberer G."/>
            <person name="Tellier A."/>
        </authorList>
    </citation>
    <scope>NUCLEOTIDE SEQUENCE</scope>
    <source>
        <tissue evidence="1">Mature leaves</tissue>
    </source>
</reference>